<feature type="coiled-coil region" evidence="1">
    <location>
        <begin position="300"/>
        <end position="395"/>
    </location>
</feature>
<name>A0A173SDK0_9FIRM</name>
<dbReference type="AlphaFoldDB" id="A0A173SDK0"/>
<evidence type="ECO:0000259" key="3">
    <source>
        <dbReference type="Pfam" id="PF20155"/>
    </source>
</evidence>
<dbReference type="EMBL" id="CYXN01000005">
    <property type="protein sequence ID" value="CUM88624.1"/>
    <property type="molecule type" value="Genomic_DNA"/>
</dbReference>
<gene>
    <name evidence="4" type="ORF">ERS852582_00974</name>
</gene>
<keyword evidence="2" id="KW-0472">Membrane</keyword>
<keyword evidence="1" id="KW-0175">Coiled coil</keyword>
<feature type="transmembrane region" description="Helical" evidence="2">
    <location>
        <begin position="865"/>
        <end position="885"/>
    </location>
</feature>
<keyword evidence="2" id="KW-0812">Transmembrane</keyword>
<dbReference type="OrthoDB" id="1677957at2"/>
<accession>A0A173SDK0</accession>
<protein>
    <submittedName>
        <fullName evidence="4">Phage-related minor tail protein</fullName>
    </submittedName>
</protein>
<keyword evidence="2" id="KW-1133">Transmembrane helix</keyword>
<reference evidence="4 5" key="1">
    <citation type="submission" date="2015-09" db="EMBL/GenBank/DDBJ databases">
        <authorList>
            <consortium name="Pathogen Informatics"/>
        </authorList>
    </citation>
    <scope>NUCLEOTIDE SEQUENCE [LARGE SCALE GENOMIC DNA]</scope>
    <source>
        <strain evidence="4 5">2789STDY5834970</strain>
    </source>
</reference>
<evidence type="ECO:0000256" key="2">
    <source>
        <dbReference type="SAM" id="Phobius"/>
    </source>
</evidence>
<feature type="domain" description="Tape measure protein N-terminal" evidence="3">
    <location>
        <begin position="466"/>
        <end position="647"/>
    </location>
</feature>
<feature type="transmembrane region" description="Helical" evidence="2">
    <location>
        <begin position="702"/>
        <end position="722"/>
    </location>
</feature>
<evidence type="ECO:0000313" key="4">
    <source>
        <dbReference type="EMBL" id="CUM88624.1"/>
    </source>
</evidence>
<evidence type="ECO:0000313" key="5">
    <source>
        <dbReference type="Proteomes" id="UP000095649"/>
    </source>
</evidence>
<evidence type="ECO:0000256" key="1">
    <source>
        <dbReference type="SAM" id="Coils"/>
    </source>
</evidence>
<proteinExistence type="predicted"/>
<dbReference type="InterPro" id="IPR013491">
    <property type="entry name" value="Tape_meas_N"/>
</dbReference>
<feature type="transmembrane region" description="Helical" evidence="2">
    <location>
        <begin position="773"/>
        <end position="795"/>
    </location>
</feature>
<sequence length="1065" mass="112927">MASIKTSIELYDNFSDPMMDIVNAANAGTIAIENVQSAMNAGVDMSGINRATAAMQSFENTMQAIEAPSFSFGDVDTTLPDLGGATPNITVPVIPVVESQPQIDVPDGINVPVTAEVVEQPRIDVPSGIEVPVSAEITEQPQIDVPDGINVPVELSGVPESEKQIQDISTRLNNILNYQNAINNVGQNLFAMPGDSAAEIAGINRELGQMQTTLDYLKTNPFDLDSSVAQLQLGSLSSAIDNVIERQERLNDLMGNVPSQVYSATPTVQDAPQVEPTQAPVNVPFNWQADNMNVFENTGIERFQQEIESANTMLNALNDTQQRIAETAASVDLFPANAVTDLSGMQSRLQAIQDRIVQIENNPLNMGTNAANSELEQLRGQLDQAVQAQQALNSAVDNMDVQAANDAYLRLSQTVSGTERYIRDNVDEQGRFNQKINEGTANADNLMNTIKSAIATYATVQTVGVVFDLSDTLTSTTARLSMMNDGVQTTSELINMVYAAAQDARGSFDQMADVVARFGNNARDAFGSSEEVVAFADLIQKQMTIAGASTQEAANAELQLSQALGSGVLRGDELNSIFEQAPNLIQNIADYLDVPIGQIREMAADGELSASVVKAAIFSAADDINSKFESMPQTFAQIWTSFQNTALMSFQPVLNRLNEIANSDAFQQFVNNAIGGLSVVASVSLEILNSLVNVADVVANNWSWISPIIGGVTAALMVYYGWQLAVKAIEIVNAGVKIALAVASYAHAAATGAEVTATAAATAAQYGLNTAFLASPVTWVVMGIIALIAVLLAVTNAIAQVTGATQSGVGIITGVIAVGGAFILNTIISLINSVITLGVSFWNMLANFAAAFGLIFNDPIAAIEVMFLSLFNFIVSIVSSAAGILDTIFGSDLQSAVQGFQDKIQTQINTTVENAGGDKPKTLDPSDYTMDRISYGDAFSMGADFGDGVVGGISDFFNKTFNMDSVAPSVDLSDYTAGIGDGVKDIAGNTGAIKNSLDITDEDLKYLRDIAEQEVINRFTTAEVKIDMSGMNNNISNGMDLDGVVSVMAEGVAEAIDTAAEGVHE</sequence>
<dbReference type="NCBIfam" id="TIGR02675">
    <property type="entry name" value="tape_meas_nterm"/>
    <property type="match status" value="1"/>
</dbReference>
<feature type="transmembrane region" description="Helical" evidence="2">
    <location>
        <begin position="807"/>
        <end position="828"/>
    </location>
</feature>
<dbReference type="RefSeq" id="WP_055185578.1">
    <property type="nucleotide sequence ID" value="NZ_CYXN01000005.1"/>
</dbReference>
<dbReference type="Proteomes" id="UP000095649">
    <property type="component" value="Unassembled WGS sequence"/>
</dbReference>
<feature type="transmembrane region" description="Helical" evidence="2">
    <location>
        <begin position="834"/>
        <end position="856"/>
    </location>
</feature>
<dbReference type="Pfam" id="PF20155">
    <property type="entry name" value="TMP_3"/>
    <property type="match status" value="1"/>
</dbReference>
<organism evidence="4 5">
    <name type="scientific">Faecalibacterium prausnitzii</name>
    <dbReference type="NCBI Taxonomy" id="853"/>
    <lineage>
        <taxon>Bacteria</taxon>
        <taxon>Bacillati</taxon>
        <taxon>Bacillota</taxon>
        <taxon>Clostridia</taxon>
        <taxon>Eubacteriales</taxon>
        <taxon>Oscillospiraceae</taxon>
        <taxon>Faecalibacterium</taxon>
    </lineage>
</organism>